<evidence type="ECO:0000313" key="5">
    <source>
        <dbReference type="EMBL" id="NIZ46776.1"/>
    </source>
</evidence>
<dbReference type="PANTHER" id="PTHR33175">
    <property type="entry name" value="DNA-BINDING PROTEIN HU"/>
    <property type="match status" value="1"/>
</dbReference>
<dbReference type="InterPro" id="IPR020816">
    <property type="entry name" value="Histone-like_DNA-bd_CS"/>
</dbReference>
<keyword evidence="3" id="KW-0238">DNA-binding</keyword>
<evidence type="ECO:0000256" key="4">
    <source>
        <dbReference type="RuleBase" id="RU003939"/>
    </source>
</evidence>
<dbReference type="SMART" id="SM00411">
    <property type="entry name" value="BHL"/>
    <property type="match status" value="1"/>
</dbReference>
<keyword evidence="6" id="KW-1185">Reference proteome</keyword>
<dbReference type="CDD" id="cd13836">
    <property type="entry name" value="IHF_B"/>
    <property type="match status" value="1"/>
</dbReference>
<dbReference type="PANTHER" id="PTHR33175:SF2">
    <property type="entry name" value="INTEGRATION HOST FACTOR SUBUNIT ALPHA"/>
    <property type="match status" value="1"/>
</dbReference>
<dbReference type="PROSITE" id="PS00045">
    <property type="entry name" value="HISTONE_LIKE"/>
    <property type="match status" value="1"/>
</dbReference>
<evidence type="ECO:0000313" key="6">
    <source>
        <dbReference type="Proteomes" id="UP000752013"/>
    </source>
</evidence>
<dbReference type="Gene3D" id="4.10.520.10">
    <property type="entry name" value="IHF-like DNA-binding proteins"/>
    <property type="match status" value="1"/>
</dbReference>
<evidence type="ECO:0000256" key="2">
    <source>
        <dbReference type="ARBA" id="ARBA00010529"/>
    </source>
</evidence>
<evidence type="ECO:0000256" key="1">
    <source>
        <dbReference type="ARBA" id="ARBA00003819"/>
    </source>
</evidence>
<dbReference type="RefSeq" id="WP_167703225.1">
    <property type="nucleotide sequence ID" value="NZ_CP118168.1"/>
</dbReference>
<proteinExistence type="inferred from homology"/>
<sequence>MSDTEGIRDVQGKLTKAEIVESIGKRLASRSSLLSKSEIHEVIEEFFVEIKNGLVSGRSVELRGFGTFELRHRIGREKARNPRTGDVLKVDSHSVAIFRPGRDLKKRVWSYKLV</sequence>
<comment type="caution">
    <text evidence="5">The sequence shown here is derived from an EMBL/GenBank/DDBJ whole genome shotgun (WGS) entry which is preliminary data.</text>
</comment>
<dbReference type="InterPro" id="IPR010992">
    <property type="entry name" value="IHF-like_DNA-bd_dom_sf"/>
</dbReference>
<comment type="function">
    <text evidence="1">Histone-like DNA-binding protein which is capable of wrapping DNA to stabilize it, and thus to prevent its denaturation under extreme environmental conditions.</text>
</comment>
<dbReference type="GO" id="GO:0005829">
    <property type="term" value="C:cytosol"/>
    <property type="evidence" value="ECO:0007669"/>
    <property type="project" value="TreeGrafter"/>
</dbReference>
<accession>A0A968GGM4</accession>
<dbReference type="GO" id="GO:0003677">
    <property type="term" value="F:DNA binding"/>
    <property type="evidence" value="ECO:0007669"/>
    <property type="project" value="UniProtKB-KW"/>
</dbReference>
<dbReference type="PRINTS" id="PR01727">
    <property type="entry name" value="DNABINDINGHU"/>
</dbReference>
<gene>
    <name evidence="5" type="ORF">HCT46_02420</name>
</gene>
<evidence type="ECO:0000256" key="3">
    <source>
        <dbReference type="ARBA" id="ARBA00023125"/>
    </source>
</evidence>
<dbReference type="AlphaFoldDB" id="A0A968GGM4"/>
<protein>
    <submittedName>
        <fullName evidence="5">Integration host factor subunit beta</fullName>
    </submittedName>
</protein>
<name>A0A968GGM4_9SPIO</name>
<dbReference type="Pfam" id="PF00216">
    <property type="entry name" value="Bac_DNA_binding"/>
    <property type="match status" value="1"/>
</dbReference>
<dbReference type="GO" id="GO:0030527">
    <property type="term" value="F:structural constituent of chromatin"/>
    <property type="evidence" value="ECO:0007669"/>
    <property type="project" value="InterPro"/>
</dbReference>
<dbReference type="SUPFAM" id="SSF47729">
    <property type="entry name" value="IHF-like DNA-binding proteins"/>
    <property type="match status" value="1"/>
</dbReference>
<reference evidence="5" key="1">
    <citation type="submission" date="2020-03" db="EMBL/GenBank/DDBJ databases">
        <title>Spirochaetal bacteria isolated from arthropods constitute a novel genus Entomospira genus novum within the order Spirochaetales.</title>
        <authorList>
            <person name="Grana-Miraglia L."/>
            <person name="Sikutova S."/>
            <person name="Fingerle V."/>
            <person name="Sing A."/>
            <person name="Castillo-Ramirez S."/>
            <person name="Margos G."/>
            <person name="Rudolf I."/>
        </authorList>
    </citation>
    <scope>NUCLEOTIDE SEQUENCE</scope>
    <source>
        <strain evidence="5">BR208</strain>
    </source>
</reference>
<dbReference type="EMBL" id="JAATLK010000001">
    <property type="protein sequence ID" value="NIZ46776.1"/>
    <property type="molecule type" value="Genomic_DNA"/>
</dbReference>
<dbReference type="Proteomes" id="UP000752013">
    <property type="component" value="Unassembled WGS sequence"/>
</dbReference>
<comment type="similarity">
    <text evidence="2 4">Belongs to the bacterial histone-like protein family.</text>
</comment>
<dbReference type="InterPro" id="IPR000119">
    <property type="entry name" value="Hist_DNA-bd"/>
</dbReference>
<organism evidence="5 6">
    <name type="scientific">Entomospira nematocerorum</name>
    <dbReference type="NCBI Taxonomy" id="2719987"/>
    <lineage>
        <taxon>Bacteria</taxon>
        <taxon>Pseudomonadati</taxon>
        <taxon>Spirochaetota</taxon>
        <taxon>Spirochaetia</taxon>
        <taxon>Spirochaetales</taxon>
        <taxon>Spirochaetaceae</taxon>
        <taxon>Entomospira</taxon>
    </lineage>
</organism>